<dbReference type="EMBL" id="RKRE01000002">
    <property type="protein sequence ID" value="RPF46948.1"/>
    <property type="molecule type" value="Genomic_DNA"/>
</dbReference>
<dbReference type="InterPro" id="IPR008136">
    <property type="entry name" value="CinA_C"/>
</dbReference>
<sequence length="417" mass="44381">MRAEIIFTGTELLLGQVLNTHAQCLGQELAALGVEIVRHTTVGDDWEGLTSALREALRRADLIITTGGLGPTSDDLTLAAVADVLGLPLVRNETVLSWIKEYFARRGQAVPENLTRQAYFPEGAIVLPNAAGTAPGCIVEKEGKIIVSLPGPPRELTPMFEDHVVPFLSKRLARGGVLNFRVVRVTGIAEYAVQDLLRDLEGKEKVQLGYIAKPGEVHVRIAAVGRDAAEAQQLVARMLKEVRARLGDYIFAYDEESIEEVAGKLLAAKGYTIAVAESCTAGMVAARLTDVPGSSAYFMGGIVAYDNKVKEKILGVQTEILRDKGAVSPETAAAMAEGVRRLLCTDTGIGITGIAGPTGGTPEKPVGLVYIAVAVPGQTVVKKYNFPGRRFAVRQGAANAALKMLRDLLENDGGSSP</sequence>
<evidence type="ECO:0000313" key="3">
    <source>
        <dbReference type="EMBL" id="RPF46948.1"/>
    </source>
</evidence>
<dbReference type="NCBIfam" id="TIGR00177">
    <property type="entry name" value="molyb_syn"/>
    <property type="match status" value="1"/>
</dbReference>
<dbReference type="RefSeq" id="WP_211328112.1">
    <property type="nucleotide sequence ID" value="NZ_RKRE01000002.1"/>
</dbReference>
<reference evidence="3 4" key="1">
    <citation type="submission" date="2018-11" db="EMBL/GenBank/DDBJ databases">
        <title>Genomic Encyclopedia of Type Strains, Phase IV (KMG-IV): sequencing the most valuable type-strain genomes for metagenomic binning, comparative biology and taxonomic classification.</title>
        <authorList>
            <person name="Goeker M."/>
        </authorList>
    </citation>
    <scope>NUCLEOTIDE SEQUENCE [LARGE SCALE GENOMIC DNA]</scope>
    <source>
        <strain evidence="3 4">DSM 102936</strain>
    </source>
</reference>
<dbReference type="Proteomes" id="UP000282654">
    <property type="component" value="Unassembled WGS sequence"/>
</dbReference>
<evidence type="ECO:0000313" key="4">
    <source>
        <dbReference type="Proteomes" id="UP000282654"/>
    </source>
</evidence>
<dbReference type="AlphaFoldDB" id="A0A3N5BBA2"/>
<dbReference type="Pfam" id="PF02464">
    <property type="entry name" value="CinA"/>
    <property type="match status" value="1"/>
</dbReference>
<organism evidence="3 4">
    <name type="scientific">Thermodesulfitimonas autotrophica</name>
    <dbReference type="NCBI Taxonomy" id="1894989"/>
    <lineage>
        <taxon>Bacteria</taxon>
        <taxon>Bacillati</taxon>
        <taxon>Bacillota</taxon>
        <taxon>Clostridia</taxon>
        <taxon>Thermoanaerobacterales</taxon>
        <taxon>Thermoanaerobacteraceae</taxon>
        <taxon>Thermodesulfitimonas</taxon>
    </lineage>
</organism>
<gene>
    <name evidence="1" type="primary">cinA</name>
    <name evidence="3" type="ORF">EDD75_1210</name>
</gene>
<protein>
    <recommendedName>
        <fullName evidence="1">Putative competence-damage inducible protein</fullName>
    </recommendedName>
</protein>
<dbReference type="PANTHER" id="PTHR13939:SF0">
    <property type="entry name" value="NMN AMIDOHYDROLASE-LIKE PROTEIN YFAY"/>
    <property type="match status" value="1"/>
</dbReference>
<dbReference type="InterPro" id="IPR008135">
    <property type="entry name" value="Competence-induced_CinA"/>
</dbReference>
<dbReference type="NCBIfam" id="TIGR00200">
    <property type="entry name" value="cinA_nterm"/>
    <property type="match status" value="1"/>
</dbReference>
<dbReference type="InterPro" id="IPR001453">
    <property type="entry name" value="MoaB/Mog_dom"/>
</dbReference>
<dbReference type="CDD" id="cd00885">
    <property type="entry name" value="cinA"/>
    <property type="match status" value="1"/>
</dbReference>
<dbReference type="InterPro" id="IPR050101">
    <property type="entry name" value="CinA"/>
</dbReference>
<evidence type="ECO:0000256" key="1">
    <source>
        <dbReference type="HAMAP-Rule" id="MF_00226"/>
    </source>
</evidence>
<dbReference type="NCBIfam" id="NF001813">
    <property type="entry name" value="PRK00549.1"/>
    <property type="match status" value="1"/>
</dbReference>
<comment type="caution">
    <text evidence="3">The sequence shown here is derived from an EMBL/GenBank/DDBJ whole genome shotgun (WGS) entry which is preliminary data.</text>
</comment>
<dbReference type="HAMAP" id="MF_00226_B">
    <property type="entry name" value="CinA_B"/>
    <property type="match status" value="1"/>
</dbReference>
<keyword evidence="4" id="KW-1185">Reference proteome</keyword>
<dbReference type="NCBIfam" id="TIGR00199">
    <property type="entry name" value="PncC_domain"/>
    <property type="match status" value="1"/>
</dbReference>
<dbReference type="Pfam" id="PF18146">
    <property type="entry name" value="CinA_KH"/>
    <property type="match status" value="1"/>
</dbReference>
<dbReference type="InterPro" id="IPR036653">
    <property type="entry name" value="CinA-like_C"/>
</dbReference>
<dbReference type="SUPFAM" id="SSF142433">
    <property type="entry name" value="CinA-like"/>
    <property type="match status" value="1"/>
</dbReference>
<dbReference type="Pfam" id="PF00994">
    <property type="entry name" value="MoCF_biosynth"/>
    <property type="match status" value="1"/>
</dbReference>
<feature type="domain" description="MoaB/Mog" evidence="2">
    <location>
        <begin position="4"/>
        <end position="171"/>
    </location>
</feature>
<dbReference type="InterPro" id="IPR041424">
    <property type="entry name" value="CinA_KH"/>
</dbReference>
<dbReference type="Gene3D" id="3.40.980.10">
    <property type="entry name" value="MoaB/Mog-like domain"/>
    <property type="match status" value="1"/>
</dbReference>
<dbReference type="SUPFAM" id="SSF53218">
    <property type="entry name" value="Molybdenum cofactor biosynthesis proteins"/>
    <property type="match status" value="1"/>
</dbReference>
<dbReference type="PIRSF" id="PIRSF006728">
    <property type="entry name" value="CinA"/>
    <property type="match status" value="1"/>
</dbReference>
<accession>A0A3N5BBA2</accession>
<comment type="similarity">
    <text evidence="1">Belongs to the CinA family.</text>
</comment>
<dbReference type="PANTHER" id="PTHR13939">
    <property type="entry name" value="NICOTINAMIDE-NUCLEOTIDE AMIDOHYDROLASE PNCC"/>
    <property type="match status" value="1"/>
</dbReference>
<name>A0A3N5BBA2_9THEO</name>
<evidence type="ECO:0000259" key="2">
    <source>
        <dbReference type="SMART" id="SM00852"/>
    </source>
</evidence>
<dbReference type="Gene3D" id="3.90.950.20">
    <property type="entry name" value="CinA-like"/>
    <property type="match status" value="1"/>
</dbReference>
<dbReference type="InterPro" id="IPR036425">
    <property type="entry name" value="MoaB/Mog-like_dom_sf"/>
</dbReference>
<dbReference type="SMART" id="SM00852">
    <property type="entry name" value="MoCF_biosynth"/>
    <property type="match status" value="1"/>
</dbReference>
<dbReference type="Gene3D" id="3.30.70.2860">
    <property type="match status" value="1"/>
</dbReference>
<proteinExistence type="inferred from homology"/>